<evidence type="ECO:0000313" key="1">
    <source>
        <dbReference type="EMBL" id="OBU09851.1"/>
    </source>
</evidence>
<dbReference type="Proteomes" id="UP000092247">
    <property type="component" value="Unassembled WGS sequence"/>
</dbReference>
<name>A0A1B8HKK4_9GAMM</name>
<proteinExistence type="predicted"/>
<organism evidence="1 2">
    <name type="scientific">Morganella psychrotolerans</name>
    <dbReference type="NCBI Taxonomy" id="368603"/>
    <lineage>
        <taxon>Bacteria</taxon>
        <taxon>Pseudomonadati</taxon>
        <taxon>Pseudomonadota</taxon>
        <taxon>Gammaproteobacteria</taxon>
        <taxon>Enterobacterales</taxon>
        <taxon>Morganellaceae</taxon>
        <taxon>Morganella</taxon>
    </lineage>
</organism>
<comment type="caution">
    <text evidence="1">The sequence shown here is derived from an EMBL/GenBank/DDBJ whole genome shotgun (WGS) entry which is preliminary data.</text>
</comment>
<accession>A0A1B8HKK4</accession>
<dbReference type="AlphaFoldDB" id="A0A1B8HKK4"/>
<dbReference type="RefSeq" id="WP_067422507.1">
    <property type="nucleotide sequence ID" value="NZ_LZEX01000007.1"/>
</dbReference>
<reference evidence="1 2" key="1">
    <citation type="submission" date="2016-06" db="EMBL/GenBank/DDBJ databases">
        <authorList>
            <person name="Kjaerup R.B."/>
            <person name="Dalgaard T.S."/>
            <person name="Juul-Madsen H.R."/>
        </authorList>
    </citation>
    <scope>NUCLEOTIDE SEQUENCE [LARGE SCALE GENOMIC DNA]</scope>
    <source>
        <strain evidence="1 2">GCSL-Mp3</strain>
    </source>
</reference>
<gene>
    <name evidence="1" type="ORF">AYY17_17800</name>
</gene>
<evidence type="ECO:0008006" key="3">
    <source>
        <dbReference type="Google" id="ProtNLM"/>
    </source>
</evidence>
<dbReference type="EMBL" id="LZEX01000007">
    <property type="protein sequence ID" value="OBU09851.1"/>
    <property type="molecule type" value="Genomic_DNA"/>
</dbReference>
<protein>
    <recommendedName>
        <fullName evidence="3">Bacteriophage protein</fullName>
    </recommendedName>
</protein>
<sequence length="168" mass="17883">MSGVRITQDNLGALSKALKRLSGLDVLVGIPSDKAQRDDGEFLNNAELGYLHSTGGTVSIGGAEVTLPPRPFLDMGIEDTQDVTTDHLKAAADFALSGQFEAAQREMERAGMVAANGAKKVIGDGDRLAPLSDKTKAKRLINGQDIKPLYDTGSLLRSITYVVRNKGE</sequence>
<evidence type="ECO:0000313" key="2">
    <source>
        <dbReference type="Proteomes" id="UP000092247"/>
    </source>
</evidence>